<sequence>MLENLKSTTWHRRWESSCGLMEVGGSTQVRDFMRATPLVPALKKWIFLQCGVLFTAVYLLFTVSAGPGRFVYAFVSLSGTRCICTHQLDFRYIAA</sequence>
<accession>A0A0C3BV32</accession>
<dbReference type="AlphaFoldDB" id="A0A0C3BV32"/>
<reference evidence="3" key="2">
    <citation type="submission" date="2015-01" db="EMBL/GenBank/DDBJ databases">
        <title>Evolutionary Origins and Diversification of the Mycorrhizal Mutualists.</title>
        <authorList>
            <consortium name="DOE Joint Genome Institute"/>
            <consortium name="Mycorrhizal Genomics Consortium"/>
            <person name="Kohler A."/>
            <person name="Kuo A."/>
            <person name="Nagy L.G."/>
            <person name="Floudas D."/>
            <person name="Copeland A."/>
            <person name="Barry K.W."/>
            <person name="Cichocki N."/>
            <person name="Veneault-Fourrey C."/>
            <person name="LaButti K."/>
            <person name="Lindquist E.A."/>
            <person name="Lipzen A."/>
            <person name="Lundell T."/>
            <person name="Morin E."/>
            <person name="Murat C."/>
            <person name="Riley R."/>
            <person name="Ohm R."/>
            <person name="Sun H."/>
            <person name="Tunlid A."/>
            <person name="Henrissat B."/>
            <person name="Grigoriev I.V."/>
            <person name="Hibbett D.S."/>
            <person name="Martin F."/>
        </authorList>
    </citation>
    <scope>NUCLEOTIDE SEQUENCE [LARGE SCALE GENOMIC DNA]</scope>
    <source>
        <strain evidence="3">F 1598</strain>
    </source>
</reference>
<gene>
    <name evidence="2" type="ORF">PILCRDRAFT_182763</name>
</gene>
<evidence type="ECO:0000313" key="3">
    <source>
        <dbReference type="Proteomes" id="UP000054166"/>
    </source>
</evidence>
<keyword evidence="1" id="KW-0812">Transmembrane</keyword>
<evidence type="ECO:0000256" key="1">
    <source>
        <dbReference type="SAM" id="Phobius"/>
    </source>
</evidence>
<organism evidence="2 3">
    <name type="scientific">Piloderma croceum (strain F 1598)</name>
    <dbReference type="NCBI Taxonomy" id="765440"/>
    <lineage>
        <taxon>Eukaryota</taxon>
        <taxon>Fungi</taxon>
        <taxon>Dikarya</taxon>
        <taxon>Basidiomycota</taxon>
        <taxon>Agaricomycotina</taxon>
        <taxon>Agaricomycetes</taxon>
        <taxon>Agaricomycetidae</taxon>
        <taxon>Atheliales</taxon>
        <taxon>Atheliaceae</taxon>
        <taxon>Piloderma</taxon>
    </lineage>
</organism>
<protein>
    <submittedName>
        <fullName evidence="2">Uncharacterized protein</fullName>
    </submittedName>
</protein>
<keyword evidence="1" id="KW-0472">Membrane</keyword>
<feature type="transmembrane region" description="Helical" evidence="1">
    <location>
        <begin position="45"/>
        <end position="63"/>
    </location>
</feature>
<evidence type="ECO:0000313" key="2">
    <source>
        <dbReference type="EMBL" id="KIM90413.1"/>
    </source>
</evidence>
<dbReference type="Proteomes" id="UP000054166">
    <property type="component" value="Unassembled WGS sequence"/>
</dbReference>
<proteinExistence type="predicted"/>
<dbReference type="EMBL" id="KN832973">
    <property type="protein sequence ID" value="KIM90413.1"/>
    <property type="molecule type" value="Genomic_DNA"/>
</dbReference>
<keyword evidence="3" id="KW-1185">Reference proteome</keyword>
<keyword evidence="1" id="KW-1133">Transmembrane helix</keyword>
<dbReference type="HOGENOM" id="CLU_2373528_0_0_1"/>
<dbReference type="InParanoid" id="A0A0C3BV32"/>
<reference evidence="2 3" key="1">
    <citation type="submission" date="2014-04" db="EMBL/GenBank/DDBJ databases">
        <authorList>
            <consortium name="DOE Joint Genome Institute"/>
            <person name="Kuo A."/>
            <person name="Tarkka M."/>
            <person name="Buscot F."/>
            <person name="Kohler A."/>
            <person name="Nagy L.G."/>
            <person name="Floudas D."/>
            <person name="Copeland A."/>
            <person name="Barry K.W."/>
            <person name="Cichocki N."/>
            <person name="Veneault-Fourrey C."/>
            <person name="LaButti K."/>
            <person name="Lindquist E.A."/>
            <person name="Lipzen A."/>
            <person name="Lundell T."/>
            <person name="Morin E."/>
            <person name="Murat C."/>
            <person name="Sun H."/>
            <person name="Tunlid A."/>
            <person name="Henrissat B."/>
            <person name="Grigoriev I.V."/>
            <person name="Hibbett D.S."/>
            <person name="Martin F."/>
            <person name="Nordberg H.P."/>
            <person name="Cantor M.N."/>
            <person name="Hua S.X."/>
        </authorList>
    </citation>
    <scope>NUCLEOTIDE SEQUENCE [LARGE SCALE GENOMIC DNA]</scope>
    <source>
        <strain evidence="2 3">F 1598</strain>
    </source>
</reference>
<name>A0A0C3BV32_PILCF</name>